<dbReference type="AlphaFoldDB" id="A0A0M4Q0B1"/>
<reference evidence="2" key="1">
    <citation type="journal article" date="2015" name="Microbes Infect.">
        <title>Whole genome PCR scanning (WGPS) of Coxiella burnetii strains from ruminants.</title>
        <authorList>
            <person name="Sidi-Boumedine K."/>
            <person name="Adam G."/>
            <person name="Angen O."/>
            <person name="Aspan A."/>
            <person name="Bossers A."/>
            <person name="Roest H.J."/>
            <person name="Prigent M."/>
            <person name="Thiery R."/>
            <person name="Rousset E."/>
        </authorList>
    </citation>
    <scope>NUCLEOTIDE SEQUENCE</scope>
    <source>
        <strain evidence="2">EVC13</strain>
    </source>
</reference>
<sequence>MKIIKRISRMQPTHTLELSELEYQVDHLLRSLERLKSENNALRQKLATQVGERSLLVEKNLQAAQKIKKVITQLREEMP</sequence>
<protein>
    <recommendedName>
        <fullName evidence="3">TIGR02449 family protein</fullName>
    </recommendedName>
</protein>
<feature type="coiled-coil region" evidence="1">
    <location>
        <begin position="18"/>
        <end position="52"/>
    </location>
</feature>
<dbReference type="InterPro" id="IPR012662">
    <property type="entry name" value="CHP02449"/>
</dbReference>
<dbReference type="NCBIfam" id="TIGR02449">
    <property type="entry name" value="TIGR02449 family protein"/>
    <property type="match status" value="1"/>
</dbReference>
<dbReference type="RefSeq" id="WP_017252849.1">
    <property type="nucleotide sequence ID" value="NZ_CCAM010000003.1"/>
</dbReference>
<name>A0A0M4Q0B1_COXBE</name>
<accession>A0A0M4Q0B1</accession>
<organism evidence="2">
    <name type="scientific">Coxiella burnetii</name>
    <dbReference type="NCBI Taxonomy" id="777"/>
    <lineage>
        <taxon>Bacteria</taxon>
        <taxon>Pseudomonadati</taxon>
        <taxon>Pseudomonadota</taxon>
        <taxon>Gammaproteobacteria</taxon>
        <taxon>Legionellales</taxon>
        <taxon>Coxiellaceae</taxon>
        <taxon>Coxiella</taxon>
    </lineage>
</organism>
<evidence type="ECO:0000313" key="2">
    <source>
        <dbReference type="EMBL" id="ALE59705.1"/>
    </source>
</evidence>
<evidence type="ECO:0008006" key="3">
    <source>
        <dbReference type="Google" id="ProtNLM"/>
    </source>
</evidence>
<proteinExistence type="predicted"/>
<dbReference type="EMBL" id="KT381466">
    <property type="protein sequence ID" value="ALE59705.1"/>
    <property type="molecule type" value="Genomic_DNA"/>
</dbReference>
<gene>
    <name evidence="2" type="ORF">CBU_0068</name>
</gene>
<evidence type="ECO:0000256" key="1">
    <source>
        <dbReference type="SAM" id="Coils"/>
    </source>
</evidence>
<keyword evidence="1" id="KW-0175">Coiled coil</keyword>